<comment type="caution">
    <text evidence="1">The sequence shown here is derived from an EMBL/GenBank/DDBJ whole genome shotgun (WGS) entry which is preliminary data.</text>
</comment>
<evidence type="ECO:0000313" key="1">
    <source>
        <dbReference type="EMBL" id="KAH3863413.1"/>
    </source>
</evidence>
<accession>A0A9D4RDG1</accession>
<evidence type="ECO:0000313" key="2">
    <source>
        <dbReference type="Proteomes" id="UP000828390"/>
    </source>
</evidence>
<name>A0A9D4RDG1_DREPO</name>
<gene>
    <name evidence="1" type="ORF">DPMN_026401</name>
</gene>
<organism evidence="1 2">
    <name type="scientific">Dreissena polymorpha</name>
    <name type="common">Zebra mussel</name>
    <name type="synonym">Mytilus polymorpha</name>
    <dbReference type="NCBI Taxonomy" id="45954"/>
    <lineage>
        <taxon>Eukaryota</taxon>
        <taxon>Metazoa</taxon>
        <taxon>Spiralia</taxon>
        <taxon>Lophotrochozoa</taxon>
        <taxon>Mollusca</taxon>
        <taxon>Bivalvia</taxon>
        <taxon>Autobranchia</taxon>
        <taxon>Heteroconchia</taxon>
        <taxon>Euheterodonta</taxon>
        <taxon>Imparidentia</taxon>
        <taxon>Neoheterodontei</taxon>
        <taxon>Myida</taxon>
        <taxon>Dreissenoidea</taxon>
        <taxon>Dreissenidae</taxon>
        <taxon>Dreissena</taxon>
    </lineage>
</organism>
<keyword evidence="2" id="KW-1185">Reference proteome</keyword>
<reference evidence="1" key="1">
    <citation type="journal article" date="2019" name="bioRxiv">
        <title>The Genome of the Zebra Mussel, Dreissena polymorpha: A Resource for Invasive Species Research.</title>
        <authorList>
            <person name="McCartney M.A."/>
            <person name="Auch B."/>
            <person name="Kono T."/>
            <person name="Mallez S."/>
            <person name="Zhang Y."/>
            <person name="Obille A."/>
            <person name="Becker A."/>
            <person name="Abrahante J.E."/>
            <person name="Garbe J."/>
            <person name="Badalamenti J.P."/>
            <person name="Herman A."/>
            <person name="Mangelson H."/>
            <person name="Liachko I."/>
            <person name="Sullivan S."/>
            <person name="Sone E.D."/>
            <person name="Koren S."/>
            <person name="Silverstein K.A.T."/>
            <person name="Beckman K.B."/>
            <person name="Gohl D.M."/>
        </authorList>
    </citation>
    <scope>NUCLEOTIDE SEQUENCE</scope>
    <source>
        <strain evidence="1">Duluth1</strain>
        <tissue evidence="1">Whole animal</tissue>
    </source>
</reference>
<dbReference type="Proteomes" id="UP000828390">
    <property type="component" value="Unassembled WGS sequence"/>
</dbReference>
<proteinExistence type="predicted"/>
<dbReference type="AlphaFoldDB" id="A0A9D4RDG1"/>
<reference evidence="1" key="2">
    <citation type="submission" date="2020-11" db="EMBL/GenBank/DDBJ databases">
        <authorList>
            <person name="McCartney M.A."/>
            <person name="Auch B."/>
            <person name="Kono T."/>
            <person name="Mallez S."/>
            <person name="Becker A."/>
            <person name="Gohl D.M."/>
            <person name="Silverstein K.A.T."/>
            <person name="Koren S."/>
            <person name="Bechman K.B."/>
            <person name="Herman A."/>
            <person name="Abrahante J.E."/>
            <person name="Garbe J."/>
        </authorList>
    </citation>
    <scope>NUCLEOTIDE SEQUENCE</scope>
    <source>
        <strain evidence="1">Duluth1</strain>
        <tissue evidence="1">Whole animal</tissue>
    </source>
</reference>
<protein>
    <submittedName>
        <fullName evidence="1">Uncharacterized protein</fullName>
    </submittedName>
</protein>
<sequence length="88" mass="10306">MKDEDVFDIMDPLHICMLTWEEKKQSLATWCEAWSTHRLRTVQSSPIRLWIACMANNPVFQQAHRAFSTERAKLLSQNTTVDQYLPVP</sequence>
<dbReference type="EMBL" id="JAIWYP010000002">
    <property type="protein sequence ID" value="KAH3863413.1"/>
    <property type="molecule type" value="Genomic_DNA"/>
</dbReference>